<evidence type="ECO:0000313" key="4">
    <source>
        <dbReference type="Proteomes" id="UP000277871"/>
    </source>
</evidence>
<sequence length="113" mass="12403">MRRGEGKSILLDLVSKACFVGAVALFVNHHLLLAGAAVVGSFALSSWSGRASENGRIDEALTAKAEWDRLHPPEEESENLPSWKRPCAPDTDTETSPRPEDEDRPPSAPRRNR</sequence>
<reference evidence="3 4" key="1">
    <citation type="submission" date="2018-10" db="EMBL/GenBank/DDBJ databases">
        <title>Kocuria tytonicola, new bacteria from the preen glands of American barn owls (Tyto furcata).</title>
        <authorList>
            <person name="Braun M.S."/>
            <person name="Wang E."/>
            <person name="Zimmermann S."/>
            <person name="Boutin S."/>
            <person name="Wagner H."/>
            <person name="Wink M."/>
        </authorList>
    </citation>
    <scope>NUCLEOTIDE SEQUENCE [LARGE SCALE GENOMIC DNA]</scope>
    <source>
        <strain evidence="3 4">473</strain>
    </source>
</reference>
<feature type="region of interest" description="Disordered" evidence="1">
    <location>
        <begin position="65"/>
        <end position="113"/>
    </location>
</feature>
<evidence type="ECO:0000313" key="3">
    <source>
        <dbReference type="EMBL" id="RLY94024.1"/>
    </source>
</evidence>
<keyword evidence="2" id="KW-0472">Membrane</keyword>
<dbReference type="Proteomes" id="UP000277871">
    <property type="component" value="Unassembled WGS sequence"/>
</dbReference>
<name>A0A3L9L789_9MICC</name>
<evidence type="ECO:0000256" key="1">
    <source>
        <dbReference type="SAM" id="MobiDB-lite"/>
    </source>
</evidence>
<feature type="compositionally biased region" description="Basic and acidic residues" evidence="1">
    <location>
        <begin position="65"/>
        <end position="74"/>
    </location>
</feature>
<dbReference type="EMBL" id="RDEX01000001">
    <property type="protein sequence ID" value="RLY94024.1"/>
    <property type="molecule type" value="Genomic_DNA"/>
</dbReference>
<feature type="compositionally biased region" description="Basic and acidic residues" evidence="1">
    <location>
        <begin position="95"/>
        <end position="105"/>
    </location>
</feature>
<comment type="caution">
    <text evidence="3">The sequence shown here is derived from an EMBL/GenBank/DDBJ whole genome shotgun (WGS) entry which is preliminary data.</text>
</comment>
<keyword evidence="4" id="KW-1185">Reference proteome</keyword>
<keyword evidence="2" id="KW-0812">Transmembrane</keyword>
<organism evidence="3 4">
    <name type="scientific">Kocuria tytonicola</name>
    <dbReference type="NCBI Taxonomy" id="2055946"/>
    <lineage>
        <taxon>Bacteria</taxon>
        <taxon>Bacillati</taxon>
        <taxon>Actinomycetota</taxon>
        <taxon>Actinomycetes</taxon>
        <taxon>Micrococcales</taxon>
        <taxon>Micrococcaceae</taxon>
        <taxon>Kocuria</taxon>
    </lineage>
</organism>
<protein>
    <submittedName>
        <fullName evidence="3">Uncharacterized protein</fullName>
    </submittedName>
</protein>
<feature type="transmembrane region" description="Helical" evidence="2">
    <location>
        <begin position="20"/>
        <end position="44"/>
    </location>
</feature>
<gene>
    <name evidence="3" type="ORF">EAE32_01935</name>
</gene>
<accession>A0A3L9L789</accession>
<evidence type="ECO:0000256" key="2">
    <source>
        <dbReference type="SAM" id="Phobius"/>
    </source>
</evidence>
<keyword evidence="2" id="KW-1133">Transmembrane helix</keyword>
<dbReference type="AlphaFoldDB" id="A0A3L9L789"/>
<proteinExistence type="predicted"/>